<feature type="region of interest" description="Disordered" evidence="1">
    <location>
        <begin position="1"/>
        <end position="29"/>
    </location>
</feature>
<evidence type="ECO:0000313" key="3">
    <source>
        <dbReference type="Proteomes" id="UP000749293"/>
    </source>
</evidence>
<organism evidence="2 3">
    <name type="scientific">Geosmithia morbida</name>
    <dbReference type="NCBI Taxonomy" id="1094350"/>
    <lineage>
        <taxon>Eukaryota</taxon>
        <taxon>Fungi</taxon>
        <taxon>Dikarya</taxon>
        <taxon>Ascomycota</taxon>
        <taxon>Pezizomycotina</taxon>
        <taxon>Sordariomycetes</taxon>
        <taxon>Hypocreomycetidae</taxon>
        <taxon>Hypocreales</taxon>
        <taxon>Bionectriaceae</taxon>
        <taxon>Geosmithia</taxon>
    </lineage>
</organism>
<evidence type="ECO:0000256" key="1">
    <source>
        <dbReference type="SAM" id="MobiDB-lite"/>
    </source>
</evidence>
<evidence type="ECO:0000313" key="2">
    <source>
        <dbReference type="EMBL" id="KAF4123689.1"/>
    </source>
</evidence>
<comment type="caution">
    <text evidence="2">The sequence shown here is derived from an EMBL/GenBank/DDBJ whole genome shotgun (WGS) entry which is preliminary data.</text>
</comment>
<feature type="compositionally biased region" description="Low complexity" evidence="1">
    <location>
        <begin position="1"/>
        <end position="12"/>
    </location>
</feature>
<accession>A0A9P4YZ50</accession>
<dbReference type="GeneID" id="55972615"/>
<gene>
    <name evidence="2" type="ORF">GMORB2_6390</name>
</gene>
<proteinExistence type="predicted"/>
<dbReference type="Proteomes" id="UP000749293">
    <property type="component" value="Unassembled WGS sequence"/>
</dbReference>
<keyword evidence="3" id="KW-1185">Reference proteome</keyword>
<dbReference type="RefSeq" id="XP_035322341.1">
    <property type="nucleotide sequence ID" value="XM_035468360.1"/>
</dbReference>
<name>A0A9P4YZ50_9HYPO</name>
<dbReference type="EMBL" id="JAANYQ010000006">
    <property type="protein sequence ID" value="KAF4123689.1"/>
    <property type="molecule type" value="Genomic_DNA"/>
</dbReference>
<sequence>MAEAAQAEASVAISPTECPLQHQRHHRSI</sequence>
<protein>
    <submittedName>
        <fullName evidence="2">Uncharacterized protein</fullName>
    </submittedName>
</protein>
<dbReference type="AlphaFoldDB" id="A0A9P4YZ50"/>
<reference evidence="2" key="1">
    <citation type="submission" date="2020-03" db="EMBL/GenBank/DDBJ databases">
        <title>Site-based positive gene gene selection in Geosmithia morbida across the United States reveals a broad range of putative effectors and factors for local host and environmental adapation.</title>
        <authorList>
            <person name="Onufrak A."/>
            <person name="Murdoch R.W."/>
            <person name="Gazis R."/>
            <person name="Huff M."/>
            <person name="Staton M."/>
            <person name="Klingeman W."/>
            <person name="Hadziabdic D."/>
        </authorList>
    </citation>
    <scope>NUCLEOTIDE SEQUENCE</scope>
    <source>
        <strain evidence="2">1262</strain>
    </source>
</reference>